<evidence type="ECO:0000256" key="1">
    <source>
        <dbReference type="SAM" id="SignalP"/>
    </source>
</evidence>
<dbReference type="Proteomes" id="UP000654075">
    <property type="component" value="Unassembled WGS sequence"/>
</dbReference>
<evidence type="ECO:0000313" key="3">
    <source>
        <dbReference type="EMBL" id="CAE8679359.1"/>
    </source>
</evidence>
<dbReference type="AlphaFoldDB" id="A0A813JGA3"/>
<dbReference type="EMBL" id="CAJNNV010000741">
    <property type="protein sequence ID" value="CAE8583455.1"/>
    <property type="molecule type" value="Genomic_DNA"/>
</dbReference>
<evidence type="ECO:0000313" key="4">
    <source>
        <dbReference type="Proteomes" id="UP000626109"/>
    </source>
</evidence>
<proteinExistence type="predicted"/>
<evidence type="ECO:0000313" key="5">
    <source>
        <dbReference type="Proteomes" id="UP000654075"/>
    </source>
</evidence>
<dbReference type="SUPFAM" id="SSF53335">
    <property type="entry name" value="S-adenosyl-L-methionine-dependent methyltransferases"/>
    <property type="match status" value="1"/>
</dbReference>
<keyword evidence="5" id="KW-1185">Reference proteome</keyword>
<organism evidence="3 4">
    <name type="scientific">Polarella glacialis</name>
    <name type="common">Dinoflagellate</name>
    <dbReference type="NCBI Taxonomy" id="89957"/>
    <lineage>
        <taxon>Eukaryota</taxon>
        <taxon>Sar</taxon>
        <taxon>Alveolata</taxon>
        <taxon>Dinophyceae</taxon>
        <taxon>Suessiales</taxon>
        <taxon>Suessiaceae</taxon>
        <taxon>Polarella</taxon>
    </lineage>
</organism>
<dbReference type="Gene3D" id="3.40.50.150">
    <property type="entry name" value="Vaccinia Virus protein VP39"/>
    <property type="match status" value="1"/>
</dbReference>
<comment type="caution">
    <text evidence="3">The sequence shown here is derived from an EMBL/GenBank/DDBJ whole genome shotgun (WGS) entry which is preliminary data.</text>
</comment>
<dbReference type="EMBL" id="CAJNNW010025760">
    <property type="protein sequence ID" value="CAE8679359.1"/>
    <property type="molecule type" value="Genomic_DNA"/>
</dbReference>
<dbReference type="Proteomes" id="UP000626109">
    <property type="component" value="Unassembled WGS sequence"/>
</dbReference>
<protein>
    <recommendedName>
        <fullName evidence="6">Class I SAM-dependent methyltransferase</fullName>
    </recommendedName>
</protein>
<dbReference type="InterPro" id="IPR029063">
    <property type="entry name" value="SAM-dependent_MTases_sf"/>
</dbReference>
<gene>
    <name evidence="2" type="ORF">PGLA1383_LOCUS2421</name>
    <name evidence="3" type="ORF">PGLA2088_LOCUS21320</name>
</gene>
<evidence type="ECO:0008006" key="6">
    <source>
        <dbReference type="Google" id="ProtNLM"/>
    </source>
</evidence>
<dbReference type="Pfam" id="PF13578">
    <property type="entry name" value="Methyltransf_24"/>
    <property type="match status" value="1"/>
</dbReference>
<feature type="chain" id="PRO_5036222174" description="Class I SAM-dependent methyltransferase" evidence="1">
    <location>
        <begin position="34"/>
        <end position="418"/>
    </location>
</feature>
<sequence>MGHRPQIHASCNCRPFLWLTFIAWSAIMLRGSSSPDSFTWDWNEACTEKHQELLGGLQLTGREYFNYTSELLFKGQSNQILVPTMLICATLQKRLWRNTACLLFGYPELCDELAGKDPGEQVAYDIAMVRDMFDAAVDGLRQSRLGFVSGELGSLDTIIRNAQFTYENHFRNIAPLVMGTCTGGAVVSVVSRLGDCADQNRELYFRLMAALVLAHERAGLNRIHSAEFHASATSEASSFKNTAFRAKVLSDLIQSMNATSILEVGVDEAEMSEAILDNNPKLLWYGIDCWAACTFCNELRPYGTDIGTPFDSDSLTTEEAARQRLARFGDRATLVKGTSAEAAQDPRLPPRFDIVFIDACHSLEATEEDLRIWAPRANLVAGHDYNLHFPGVPEAVHRLLPTGKTLMLAPDCMYWWHT</sequence>
<keyword evidence="1" id="KW-0732">Signal</keyword>
<name>A0A813JGA3_POLGL</name>
<evidence type="ECO:0000313" key="2">
    <source>
        <dbReference type="EMBL" id="CAE8583455.1"/>
    </source>
</evidence>
<accession>A0A813JGA3</accession>
<feature type="signal peptide" evidence="1">
    <location>
        <begin position="1"/>
        <end position="33"/>
    </location>
</feature>
<reference evidence="3" key="1">
    <citation type="submission" date="2021-02" db="EMBL/GenBank/DDBJ databases">
        <authorList>
            <person name="Dougan E. K."/>
            <person name="Rhodes N."/>
            <person name="Thang M."/>
            <person name="Chan C."/>
        </authorList>
    </citation>
    <scope>NUCLEOTIDE SEQUENCE</scope>
</reference>